<feature type="domain" description="HTH araC/xylS-type" evidence="4">
    <location>
        <begin position="186"/>
        <end position="284"/>
    </location>
</feature>
<keyword evidence="3" id="KW-0804">Transcription</keyword>
<dbReference type="SUPFAM" id="SSF51215">
    <property type="entry name" value="Regulatory protein AraC"/>
    <property type="match status" value="1"/>
</dbReference>
<dbReference type="Proteomes" id="UP000515806">
    <property type="component" value="Chromosome"/>
</dbReference>
<dbReference type="GO" id="GO:0003700">
    <property type="term" value="F:DNA-binding transcription factor activity"/>
    <property type="evidence" value="ECO:0007669"/>
    <property type="project" value="InterPro"/>
</dbReference>
<evidence type="ECO:0000256" key="1">
    <source>
        <dbReference type="ARBA" id="ARBA00023015"/>
    </source>
</evidence>
<dbReference type="Pfam" id="PF12833">
    <property type="entry name" value="HTH_18"/>
    <property type="match status" value="1"/>
</dbReference>
<dbReference type="AlphaFoldDB" id="A0A7G9QM76"/>
<dbReference type="EMBL" id="CP060723">
    <property type="protein sequence ID" value="QNN44451.1"/>
    <property type="molecule type" value="Genomic_DNA"/>
</dbReference>
<dbReference type="RefSeq" id="WP_187594894.1">
    <property type="nucleotide sequence ID" value="NZ_CP060723.1"/>
</dbReference>
<dbReference type="KEGG" id="proe:H9L23_10410"/>
<dbReference type="InterPro" id="IPR020449">
    <property type="entry name" value="Tscrpt_reg_AraC-type_HTH"/>
</dbReference>
<keyword evidence="1" id="KW-0805">Transcription regulation</keyword>
<protein>
    <submittedName>
        <fullName evidence="5">Helix-turn-helix domain-containing protein</fullName>
    </submittedName>
</protein>
<dbReference type="InterPro" id="IPR003313">
    <property type="entry name" value="AraC-bd"/>
</dbReference>
<organism evidence="5 6">
    <name type="scientific">Pedobacter roseus</name>
    <dbReference type="NCBI Taxonomy" id="336820"/>
    <lineage>
        <taxon>Bacteria</taxon>
        <taxon>Pseudomonadati</taxon>
        <taxon>Bacteroidota</taxon>
        <taxon>Sphingobacteriia</taxon>
        <taxon>Sphingobacteriales</taxon>
        <taxon>Sphingobacteriaceae</taxon>
        <taxon>Pedobacter</taxon>
    </lineage>
</organism>
<reference evidence="5 6" key="1">
    <citation type="submission" date="2020-08" db="EMBL/GenBank/DDBJ databases">
        <title>Genome sequence of Pedobacter roseus KACC 11594T.</title>
        <authorList>
            <person name="Hyun D.-W."/>
            <person name="Bae J.-W."/>
        </authorList>
    </citation>
    <scope>NUCLEOTIDE SEQUENCE [LARGE SCALE GENOMIC DNA]</scope>
    <source>
        <strain evidence="5 6">KACC 11594</strain>
    </source>
</reference>
<dbReference type="InterPro" id="IPR009057">
    <property type="entry name" value="Homeodomain-like_sf"/>
</dbReference>
<proteinExistence type="predicted"/>
<keyword evidence="2" id="KW-0238">DNA-binding</keyword>
<evidence type="ECO:0000313" key="5">
    <source>
        <dbReference type="EMBL" id="QNN44451.1"/>
    </source>
</evidence>
<dbReference type="InterPro" id="IPR018060">
    <property type="entry name" value="HTH_AraC"/>
</dbReference>
<evidence type="ECO:0000256" key="2">
    <source>
        <dbReference type="ARBA" id="ARBA00023125"/>
    </source>
</evidence>
<name>A0A7G9QM76_9SPHI</name>
<sequence>MAVKRRKEIIEEHELTPNARGGVAIMSINSGNSEEEHDVYAPHRDNHFLLMFATSGSLRINIDFEEKLVTAPAILSISPGQVHHIIEHAELKGWSVSFDPALMNEELRYLYEQSLPCPLPVNEAILFWQIESLMVLIHQTLLHHDASRLAISTSHNLLSALLNIVAINSSATGQSGKEKRGRIIEQNFNRLLRDHYRNWKQPSQYAAELAVSVSHLNDTVKSITGKPVSLHIQQRSILESKRLLYFSNLSIKEIGYEAGYDDPVYFSKLFRKTTGYTPLAFRNKFRD</sequence>
<evidence type="ECO:0000256" key="3">
    <source>
        <dbReference type="ARBA" id="ARBA00023163"/>
    </source>
</evidence>
<dbReference type="PROSITE" id="PS01124">
    <property type="entry name" value="HTH_ARAC_FAMILY_2"/>
    <property type="match status" value="1"/>
</dbReference>
<dbReference type="PANTHER" id="PTHR43280:SF2">
    <property type="entry name" value="HTH-TYPE TRANSCRIPTIONAL REGULATOR EXSA"/>
    <property type="match status" value="1"/>
</dbReference>
<keyword evidence="6" id="KW-1185">Reference proteome</keyword>
<dbReference type="SMART" id="SM00342">
    <property type="entry name" value="HTH_ARAC"/>
    <property type="match status" value="1"/>
</dbReference>
<dbReference type="Gene3D" id="1.10.10.60">
    <property type="entry name" value="Homeodomain-like"/>
    <property type="match status" value="1"/>
</dbReference>
<evidence type="ECO:0000313" key="6">
    <source>
        <dbReference type="Proteomes" id="UP000515806"/>
    </source>
</evidence>
<gene>
    <name evidence="5" type="ORF">H9L23_10410</name>
</gene>
<dbReference type="InterPro" id="IPR037923">
    <property type="entry name" value="HTH-like"/>
</dbReference>
<evidence type="ECO:0000259" key="4">
    <source>
        <dbReference type="PROSITE" id="PS01124"/>
    </source>
</evidence>
<dbReference type="Pfam" id="PF02311">
    <property type="entry name" value="AraC_binding"/>
    <property type="match status" value="1"/>
</dbReference>
<dbReference type="PANTHER" id="PTHR43280">
    <property type="entry name" value="ARAC-FAMILY TRANSCRIPTIONAL REGULATOR"/>
    <property type="match status" value="1"/>
</dbReference>
<dbReference type="SUPFAM" id="SSF46689">
    <property type="entry name" value="Homeodomain-like"/>
    <property type="match status" value="1"/>
</dbReference>
<dbReference type="PRINTS" id="PR00032">
    <property type="entry name" value="HTHARAC"/>
</dbReference>
<dbReference type="GO" id="GO:0043565">
    <property type="term" value="F:sequence-specific DNA binding"/>
    <property type="evidence" value="ECO:0007669"/>
    <property type="project" value="InterPro"/>
</dbReference>
<accession>A0A7G9QM76</accession>